<gene>
    <name evidence="3" type="ORF">M011DRAFT_473115</name>
</gene>
<organism evidence="3 4">
    <name type="scientific">Sporormia fimetaria CBS 119925</name>
    <dbReference type="NCBI Taxonomy" id="1340428"/>
    <lineage>
        <taxon>Eukaryota</taxon>
        <taxon>Fungi</taxon>
        <taxon>Dikarya</taxon>
        <taxon>Ascomycota</taxon>
        <taxon>Pezizomycotina</taxon>
        <taxon>Dothideomycetes</taxon>
        <taxon>Pleosporomycetidae</taxon>
        <taxon>Pleosporales</taxon>
        <taxon>Sporormiaceae</taxon>
        <taxon>Sporormia</taxon>
    </lineage>
</organism>
<dbReference type="InterPro" id="IPR011333">
    <property type="entry name" value="SKP1/BTB/POZ_sf"/>
</dbReference>
<dbReference type="Gene3D" id="3.30.710.10">
    <property type="entry name" value="Potassium Channel Kv1.1, Chain A"/>
    <property type="match status" value="1"/>
</dbReference>
<dbReference type="Proteomes" id="UP000799440">
    <property type="component" value="Unassembled WGS sequence"/>
</dbReference>
<proteinExistence type="predicted"/>
<dbReference type="SUPFAM" id="SSF54695">
    <property type="entry name" value="POZ domain"/>
    <property type="match status" value="1"/>
</dbReference>
<dbReference type="PANTHER" id="PTHR47843:SF2">
    <property type="entry name" value="BTB DOMAIN-CONTAINING PROTEIN"/>
    <property type="match status" value="1"/>
</dbReference>
<sequence>MTECSQQQCPCPDCPQAASGATLPAKAALNEALSFDRASLMTVIVHHQDTAKEFVVHEGVLCGRSEFFKRAMGGNWAASETRTVKLEDVDPDVFLRYLNLVVLNKLHIQDLSSARGETHKIAEVYVLAERLQDTKAKNSLIRMLAHAGKIPKHRTIAMIYDGTTERNMCRKWTVQCVKQLLACMGMKDKDRRIRSYVTEEVPSEFVVDLMLALGEDAVGRPLKRKYREFLEDMDTERNDDTLNEDETSHTSASRSD</sequence>
<keyword evidence="4" id="KW-1185">Reference proteome</keyword>
<dbReference type="EMBL" id="MU006561">
    <property type="protein sequence ID" value="KAF2751807.1"/>
    <property type="molecule type" value="Genomic_DNA"/>
</dbReference>
<name>A0A6A6VRF6_9PLEO</name>
<dbReference type="Pfam" id="PF00651">
    <property type="entry name" value="BTB"/>
    <property type="match status" value="1"/>
</dbReference>
<dbReference type="PROSITE" id="PS50097">
    <property type="entry name" value="BTB"/>
    <property type="match status" value="1"/>
</dbReference>
<accession>A0A6A6VRF6</accession>
<feature type="region of interest" description="Disordered" evidence="1">
    <location>
        <begin position="233"/>
        <end position="256"/>
    </location>
</feature>
<evidence type="ECO:0000313" key="3">
    <source>
        <dbReference type="EMBL" id="KAF2751807.1"/>
    </source>
</evidence>
<evidence type="ECO:0000259" key="2">
    <source>
        <dbReference type="PROSITE" id="PS50097"/>
    </source>
</evidence>
<evidence type="ECO:0000313" key="4">
    <source>
        <dbReference type="Proteomes" id="UP000799440"/>
    </source>
</evidence>
<dbReference type="PANTHER" id="PTHR47843">
    <property type="entry name" value="BTB DOMAIN-CONTAINING PROTEIN-RELATED"/>
    <property type="match status" value="1"/>
</dbReference>
<reference evidence="3" key="1">
    <citation type="journal article" date="2020" name="Stud. Mycol.">
        <title>101 Dothideomycetes genomes: a test case for predicting lifestyles and emergence of pathogens.</title>
        <authorList>
            <person name="Haridas S."/>
            <person name="Albert R."/>
            <person name="Binder M."/>
            <person name="Bloem J."/>
            <person name="Labutti K."/>
            <person name="Salamov A."/>
            <person name="Andreopoulos B."/>
            <person name="Baker S."/>
            <person name="Barry K."/>
            <person name="Bills G."/>
            <person name="Bluhm B."/>
            <person name="Cannon C."/>
            <person name="Castanera R."/>
            <person name="Culley D."/>
            <person name="Daum C."/>
            <person name="Ezra D."/>
            <person name="Gonzalez J."/>
            <person name="Henrissat B."/>
            <person name="Kuo A."/>
            <person name="Liang C."/>
            <person name="Lipzen A."/>
            <person name="Lutzoni F."/>
            <person name="Magnuson J."/>
            <person name="Mondo S."/>
            <person name="Nolan M."/>
            <person name="Ohm R."/>
            <person name="Pangilinan J."/>
            <person name="Park H.-J."/>
            <person name="Ramirez L."/>
            <person name="Alfaro M."/>
            <person name="Sun H."/>
            <person name="Tritt A."/>
            <person name="Yoshinaga Y."/>
            <person name="Zwiers L.-H."/>
            <person name="Turgeon B."/>
            <person name="Goodwin S."/>
            <person name="Spatafora J."/>
            <person name="Crous P."/>
            <person name="Grigoriev I."/>
        </authorList>
    </citation>
    <scope>NUCLEOTIDE SEQUENCE</scope>
    <source>
        <strain evidence="3">CBS 119925</strain>
    </source>
</reference>
<feature type="domain" description="BTB" evidence="2">
    <location>
        <begin position="39"/>
        <end position="110"/>
    </location>
</feature>
<dbReference type="OrthoDB" id="1022638at2759"/>
<dbReference type="InterPro" id="IPR000210">
    <property type="entry name" value="BTB/POZ_dom"/>
</dbReference>
<evidence type="ECO:0000256" key="1">
    <source>
        <dbReference type="SAM" id="MobiDB-lite"/>
    </source>
</evidence>
<protein>
    <recommendedName>
        <fullName evidence="2">BTB domain-containing protein</fullName>
    </recommendedName>
</protein>
<dbReference type="AlphaFoldDB" id="A0A6A6VRF6"/>